<reference evidence="1 2" key="1">
    <citation type="submission" date="2016-05" db="EMBL/GenBank/DDBJ databases">
        <title>Campylobacter bacteriophages isolated in Slovenia.</title>
        <authorList>
            <person name="Janez N."/>
            <person name="Peterka M."/>
            <person name="Accetto T."/>
        </authorList>
    </citation>
    <scope>NUCLEOTIDE SEQUENCE [LARGE SCALE GENOMIC DNA]</scope>
</reference>
<gene>
    <name evidence="1" type="ORF">PC5_00009</name>
</gene>
<sequence>MKFNCKNFAKALFYSKDINYLIKLFKYAKQEDKKQAMQILLWARDVNGGNIKNSILLLKYIAEKTNNINDMFLASVVKYGCFKDLNEMYKVASDSNKEKILSFYSNELKLKNQLAAKWAPRKGPLFYALANSLCLKIGDFRRYITSLYISVEAKMCDNMWDSISLDEIPERAIKKYKKALEKRLKITIYCRNPKQRKLKFKGCEKLLKQYY</sequence>
<evidence type="ECO:0000313" key="2">
    <source>
        <dbReference type="Proteomes" id="UP000221511"/>
    </source>
</evidence>
<name>A0A1B0XVH4_9CAUD</name>
<keyword evidence="2" id="KW-1185">Reference proteome</keyword>
<proteinExistence type="predicted"/>
<evidence type="ECO:0000313" key="1">
    <source>
        <dbReference type="EMBL" id="ANH51131.1"/>
    </source>
</evidence>
<accession>A0A1B0XVH4</accession>
<organism evidence="1 2">
    <name type="scientific">Campylobacter phage PC5</name>
    <dbReference type="NCBI Taxonomy" id="1541690"/>
    <lineage>
        <taxon>Viruses</taxon>
        <taxon>Duplodnaviria</taxon>
        <taxon>Heunggongvirae</taxon>
        <taxon>Uroviricota</taxon>
        <taxon>Caudoviricetes</taxon>
        <taxon>Connertonviridae</taxon>
        <taxon>Fletchervirus</taxon>
        <taxon>Fletchervirus PC5</taxon>
    </lineage>
</organism>
<dbReference type="EMBL" id="KX229736">
    <property type="protein sequence ID" value="ANH51131.1"/>
    <property type="molecule type" value="Genomic_DNA"/>
</dbReference>
<protein>
    <submittedName>
        <fullName evidence="1">Uncharacterized protein</fullName>
    </submittedName>
</protein>
<dbReference type="Proteomes" id="UP000221511">
    <property type="component" value="Segment"/>
</dbReference>